<feature type="transmembrane region" description="Helical" evidence="1">
    <location>
        <begin position="105"/>
        <end position="123"/>
    </location>
</feature>
<reference evidence="3" key="1">
    <citation type="journal article" date="2021" name="PeerJ">
        <title>Extensive microbial diversity within the chicken gut microbiome revealed by metagenomics and culture.</title>
        <authorList>
            <person name="Gilroy R."/>
            <person name="Ravi A."/>
            <person name="Getino M."/>
            <person name="Pursley I."/>
            <person name="Horton D.L."/>
            <person name="Alikhan N.F."/>
            <person name="Baker D."/>
            <person name="Gharbi K."/>
            <person name="Hall N."/>
            <person name="Watson M."/>
            <person name="Adriaenssens E.M."/>
            <person name="Foster-Nyarko E."/>
            <person name="Jarju S."/>
            <person name="Secka A."/>
            <person name="Antonio M."/>
            <person name="Oren A."/>
            <person name="Chaudhuri R.R."/>
            <person name="La Ragione R."/>
            <person name="Hildebrand F."/>
            <person name="Pallen M.J."/>
        </authorList>
    </citation>
    <scope>NUCLEOTIDE SEQUENCE</scope>
    <source>
        <strain evidence="3">ChiSjej3B21-8574</strain>
    </source>
</reference>
<dbReference type="EMBL" id="DWWD01000049">
    <property type="protein sequence ID" value="HJC51683.1"/>
    <property type="molecule type" value="Genomic_DNA"/>
</dbReference>
<organism evidence="3 4">
    <name type="scientific">Candidatus Anaerostipes avistercoris</name>
    <dbReference type="NCBI Taxonomy" id="2838462"/>
    <lineage>
        <taxon>Bacteria</taxon>
        <taxon>Bacillati</taxon>
        <taxon>Bacillota</taxon>
        <taxon>Clostridia</taxon>
        <taxon>Lachnospirales</taxon>
        <taxon>Lachnospiraceae</taxon>
        <taxon>Anaerostipes</taxon>
    </lineage>
</organism>
<dbReference type="AlphaFoldDB" id="A0A9D2PLB0"/>
<evidence type="ECO:0000256" key="1">
    <source>
        <dbReference type="SAM" id="Phobius"/>
    </source>
</evidence>
<feature type="transmembrane region" description="Helical" evidence="1">
    <location>
        <begin position="135"/>
        <end position="156"/>
    </location>
</feature>
<keyword evidence="1" id="KW-0472">Membrane</keyword>
<proteinExistence type="predicted"/>
<gene>
    <name evidence="3" type="ORF">H9754_14105</name>
</gene>
<reference evidence="3" key="2">
    <citation type="submission" date="2021-04" db="EMBL/GenBank/DDBJ databases">
        <authorList>
            <person name="Gilroy R."/>
        </authorList>
    </citation>
    <scope>NUCLEOTIDE SEQUENCE</scope>
    <source>
        <strain evidence="3">ChiSjej3B21-8574</strain>
    </source>
</reference>
<sequence length="420" mass="47058">MKKKFTNEHFNLLFFLMFLFYMVILIKIVLLRDTSLSSLPEHFSADYQGFRSLNLVPFQTFRTFASMISSGRLLWAFSNIAGNALIFLPYGYLLSLLGKKKYAPLKIILTAAVLSILFEVLQYRFYLGSADIDDVILNILGTCLGILCFRLISVIFRKRPSGLYKASILLALAAFLGASAVGYFEFGSRLGIAAYSEETVGGEKVPDRQPDYSGYFSSGSPSKITVQNSVDDAYAQQTDFTVGKDTTIYYLEITTGRLNPNHVTQTYKLYSPSQLASIKKHSRAMIWHSKTSGSSTADVIVLSDLDEEETSGDISFGSDDPHRLTGYINKIGDGQCTVNKIDSYELKDGGSVSTSTKLYIPVQYKENIPVTIRDVYENGSSYKDRRGNIQDLKQDSFVTIEGNYKEQIFHGEKIIIQIFH</sequence>
<protein>
    <submittedName>
        <fullName evidence="3">VanZ family protein</fullName>
    </submittedName>
</protein>
<keyword evidence="1" id="KW-1133">Transmembrane helix</keyword>
<feature type="transmembrane region" description="Helical" evidence="1">
    <location>
        <begin position="73"/>
        <end position="93"/>
    </location>
</feature>
<name>A0A9D2PLB0_9FIRM</name>
<dbReference type="InterPro" id="IPR053150">
    <property type="entry name" value="Teicoplanin_resist-assoc"/>
</dbReference>
<dbReference type="PANTHER" id="PTHR36834:SF1">
    <property type="entry name" value="INTEGRAL MEMBRANE PROTEIN"/>
    <property type="match status" value="1"/>
</dbReference>
<dbReference type="PANTHER" id="PTHR36834">
    <property type="entry name" value="MEMBRANE PROTEIN-RELATED"/>
    <property type="match status" value="1"/>
</dbReference>
<accession>A0A9D2PLB0</accession>
<dbReference type="Pfam" id="PF04892">
    <property type="entry name" value="VanZ"/>
    <property type="match status" value="1"/>
</dbReference>
<evidence type="ECO:0000313" key="4">
    <source>
        <dbReference type="Proteomes" id="UP000823904"/>
    </source>
</evidence>
<feature type="transmembrane region" description="Helical" evidence="1">
    <location>
        <begin position="12"/>
        <end position="30"/>
    </location>
</feature>
<dbReference type="Proteomes" id="UP000823904">
    <property type="component" value="Unassembled WGS sequence"/>
</dbReference>
<feature type="domain" description="VanZ-like" evidence="2">
    <location>
        <begin position="18"/>
        <end position="152"/>
    </location>
</feature>
<feature type="transmembrane region" description="Helical" evidence="1">
    <location>
        <begin position="163"/>
        <end position="184"/>
    </location>
</feature>
<evidence type="ECO:0000313" key="3">
    <source>
        <dbReference type="EMBL" id="HJC51683.1"/>
    </source>
</evidence>
<dbReference type="InterPro" id="IPR006976">
    <property type="entry name" value="VanZ-like"/>
</dbReference>
<evidence type="ECO:0000259" key="2">
    <source>
        <dbReference type="Pfam" id="PF04892"/>
    </source>
</evidence>
<keyword evidence="1" id="KW-0812">Transmembrane</keyword>
<comment type="caution">
    <text evidence="3">The sequence shown here is derived from an EMBL/GenBank/DDBJ whole genome shotgun (WGS) entry which is preliminary data.</text>
</comment>